<dbReference type="PANTHER" id="PTHR11102:SF147">
    <property type="entry name" value="SEL1L ADAPTOR SUBUNIT OF ERAD E3 UBIQUITIN LIGASE"/>
    <property type="match status" value="1"/>
</dbReference>
<dbReference type="InterPro" id="IPR050767">
    <property type="entry name" value="Sel1_AlgK"/>
</dbReference>
<feature type="region of interest" description="Disordered" evidence="2">
    <location>
        <begin position="806"/>
        <end position="830"/>
    </location>
</feature>
<feature type="region of interest" description="Disordered" evidence="2">
    <location>
        <begin position="847"/>
        <end position="888"/>
    </location>
</feature>
<dbReference type="EMBL" id="JANBQB010000006">
    <property type="protein sequence ID" value="KAJ1985030.1"/>
    <property type="molecule type" value="Genomic_DNA"/>
</dbReference>
<comment type="similarity">
    <text evidence="1">Belongs to the sel-1 family.</text>
</comment>
<feature type="compositionally biased region" description="Polar residues" evidence="2">
    <location>
        <begin position="1048"/>
        <end position="1061"/>
    </location>
</feature>
<feature type="compositionally biased region" description="Low complexity" evidence="2">
    <location>
        <begin position="864"/>
        <end position="873"/>
    </location>
</feature>
<evidence type="ECO:0000313" key="5">
    <source>
        <dbReference type="Proteomes" id="UP001151582"/>
    </source>
</evidence>
<comment type="caution">
    <text evidence="4">The sequence shown here is derived from an EMBL/GenBank/DDBJ whole genome shotgun (WGS) entry which is preliminary data.</text>
</comment>
<evidence type="ECO:0000256" key="2">
    <source>
        <dbReference type="SAM" id="MobiDB-lite"/>
    </source>
</evidence>
<dbReference type="Pfam" id="PF08238">
    <property type="entry name" value="Sel1"/>
    <property type="match status" value="8"/>
</dbReference>
<gene>
    <name evidence="4" type="primary">HRD3</name>
    <name evidence="4" type="ORF">H4R34_000287</name>
</gene>
<dbReference type="InterPro" id="IPR011990">
    <property type="entry name" value="TPR-like_helical_dom_sf"/>
</dbReference>
<feature type="compositionally biased region" description="Low complexity" evidence="2">
    <location>
        <begin position="923"/>
        <end position="938"/>
    </location>
</feature>
<dbReference type="SUPFAM" id="SSF81901">
    <property type="entry name" value="HCP-like"/>
    <property type="match status" value="3"/>
</dbReference>
<evidence type="ECO:0000313" key="4">
    <source>
        <dbReference type="EMBL" id="KAJ1985030.1"/>
    </source>
</evidence>
<dbReference type="Gene3D" id="1.25.40.10">
    <property type="entry name" value="Tetratricopeptide repeat domain"/>
    <property type="match status" value="2"/>
</dbReference>
<protein>
    <submittedName>
        <fullName evidence="4">ERAD-associated protein</fullName>
    </submittedName>
</protein>
<evidence type="ECO:0000256" key="1">
    <source>
        <dbReference type="ARBA" id="ARBA00038101"/>
    </source>
</evidence>
<name>A0A9W8BAP9_9FUNG</name>
<accession>A0A9W8BAP9</accession>
<feature type="region of interest" description="Disordered" evidence="2">
    <location>
        <begin position="923"/>
        <end position="1061"/>
    </location>
</feature>
<dbReference type="SMART" id="SM00671">
    <property type="entry name" value="SEL1"/>
    <property type="match status" value="9"/>
</dbReference>
<dbReference type="InterPro" id="IPR006597">
    <property type="entry name" value="Sel1-like"/>
</dbReference>
<keyword evidence="5" id="KW-1185">Reference proteome</keyword>
<proteinExistence type="inferred from homology"/>
<dbReference type="GO" id="GO:0036503">
    <property type="term" value="P:ERAD pathway"/>
    <property type="evidence" value="ECO:0007669"/>
    <property type="project" value="TreeGrafter"/>
</dbReference>
<sequence length="1061" mass="118365">MRVIFPTAFALYLLVLGLVLGVIAEPATGPRSSDPAPQAVDARATTLVSDDIYAQAMALLQEYDRLHPAQTKPGAADGDGIASLAYLPKPLRQAYRSTLLPAARTINYLWAHTWETLWPQGRTGQTQRPFVPASSSRHDPDLDAYVLPYPLDHPDTPEDAATIDPRVGEAMRLLHYLADRHQHASGLLSLAHIYLYSKYRVPRRLDRSFRAYYIVAQRHGDPTAQYMVGWYYATGFGFDTPLWRLPEHDVPALADTPTDATSLMAHFPYSSTHPPQRSPSKATLYYTFAALQGHLPAKLTVAYRYHSGTGSPANCDVALSNYMYAARRAIHYYQSGPPGGRMLPFEMSHLYEADEGAYGVRLQDSHKLRDPTMLADVLEYYRYVADRGDIKARYILAQTYYLGTRDMAPNFSLVIKYLRSLLNDFFVATQKTYTGPKYQEPSGPNGIDQAWLEAFFQSVDEHTLASNDAYVGHAASLLGQMYARGEGVRPNNATAYYWFQRGAERASPNAMYWLGLFYRDGSVVPKDRELAAQWFAQAAKRRDVDGWVQLGLWYKDLKLYDMAFKHFSVAARAGHLLAMYHLAQLYHRGRGVQQSCLMAVNLLKKVVEQADWLYSPVDLSRFNSRQAEADSETQLINYSLAAEMGYEAAQTNLAWLLEQAMEADTQRWMLHRIAPQLALSAWTRAANQGNLEARVKAGDYYFYGRGTPRDLKKAATCYQVAAENHMNPIAMWNLGWMYENGLGVDQDFHLAKRWYDRAAATFPRGSLPVTLSLIKLAVRYLWARLRGDDMGPGSLFFGSSSAQVEPAGEVPMHPPTVDSEAPQDGLTFGEANEDPVEVHWHNPFGHARGRQDYYPGPGEGDDAGPGLLDPNGLQDDLDYQTAGPDYNEHPLDLDEDTWLENIIILFLCVVVGWMMYVRQNRFGGNDENNNNNNGDAPGNPAPRHRHGPRGRNYPRSPRATSTRTTPTISRQTSAADLAVRRTASTMSAGGSMRSRPDALGRSSSYEPGRAWGAANMGAYRRPLTSHSHDPTRELPTSGPPSPVRADPLSTTVESASSDDTA</sequence>
<dbReference type="PANTHER" id="PTHR11102">
    <property type="entry name" value="SEL-1-LIKE PROTEIN"/>
    <property type="match status" value="1"/>
</dbReference>
<evidence type="ECO:0000256" key="3">
    <source>
        <dbReference type="SAM" id="SignalP"/>
    </source>
</evidence>
<feature type="compositionally biased region" description="Low complexity" evidence="2">
    <location>
        <begin position="950"/>
        <end position="973"/>
    </location>
</feature>
<reference evidence="4" key="1">
    <citation type="submission" date="2022-07" db="EMBL/GenBank/DDBJ databases">
        <title>Phylogenomic reconstructions and comparative analyses of Kickxellomycotina fungi.</title>
        <authorList>
            <person name="Reynolds N.K."/>
            <person name="Stajich J.E."/>
            <person name="Barry K."/>
            <person name="Grigoriev I.V."/>
            <person name="Crous P."/>
            <person name="Smith M.E."/>
        </authorList>
    </citation>
    <scope>NUCLEOTIDE SEQUENCE</scope>
    <source>
        <strain evidence="4">RSA 567</strain>
    </source>
</reference>
<dbReference type="AlphaFoldDB" id="A0A9W8BAP9"/>
<feature type="chain" id="PRO_5040804736" evidence="3">
    <location>
        <begin position="25"/>
        <end position="1061"/>
    </location>
</feature>
<organism evidence="4 5">
    <name type="scientific">Dimargaris verticillata</name>
    <dbReference type="NCBI Taxonomy" id="2761393"/>
    <lineage>
        <taxon>Eukaryota</taxon>
        <taxon>Fungi</taxon>
        <taxon>Fungi incertae sedis</taxon>
        <taxon>Zoopagomycota</taxon>
        <taxon>Kickxellomycotina</taxon>
        <taxon>Dimargaritomycetes</taxon>
        <taxon>Dimargaritales</taxon>
        <taxon>Dimargaritaceae</taxon>
        <taxon>Dimargaris</taxon>
    </lineage>
</organism>
<keyword evidence="3" id="KW-0732">Signal</keyword>
<feature type="signal peptide" evidence="3">
    <location>
        <begin position="1"/>
        <end position="24"/>
    </location>
</feature>
<dbReference type="GO" id="GO:0005789">
    <property type="term" value="C:endoplasmic reticulum membrane"/>
    <property type="evidence" value="ECO:0007669"/>
    <property type="project" value="TreeGrafter"/>
</dbReference>
<dbReference type="Proteomes" id="UP001151582">
    <property type="component" value="Unassembled WGS sequence"/>
</dbReference>
<dbReference type="OrthoDB" id="27934at2759"/>